<protein>
    <submittedName>
        <fullName evidence="3">DUF5610 domain-containing protein</fullName>
    </submittedName>
</protein>
<gene>
    <name evidence="3" type="ORF">ACFQDL_21485</name>
</gene>
<evidence type="ECO:0000259" key="2">
    <source>
        <dbReference type="Pfam" id="PF18433"/>
    </source>
</evidence>
<evidence type="ECO:0000256" key="1">
    <source>
        <dbReference type="SAM" id="MobiDB-lite"/>
    </source>
</evidence>
<feature type="domain" description="DUF5610" evidence="2">
    <location>
        <begin position="64"/>
        <end position="184"/>
    </location>
</feature>
<comment type="caution">
    <text evidence="3">The sequence shown here is derived from an EMBL/GenBank/DDBJ whole genome shotgun (WGS) entry which is preliminary data.</text>
</comment>
<dbReference type="RefSeq" id="WP_379910797.1">
    <property type="nucleotide sequence ID" value="NZ_JBHSWE010000001.1"/>
</dbReference>
<feature type="compositionally biased region" description="Polar residues" evidence="1">
    <location>
        <begin position="7"/>
        <end position="16"/>
    </location>
</feature>
<reference evidence="4" key="1">
    <citation type="journal article" date="2019" name="Int. J. Syst. Evol. Microbiol.">
        <title>The Global Catalogue of Microorganisms (GCM) 10K type strain sequencing project: providing services to taxonomists for standard genome sequencing and annotation.</title>
        <authorList>
            <consortium name="The Broad Institute Genomics Platform"/>
            <consortium name="The Broad Institute Genome Sequencing Center for Infectious Disease"/>
            <person name="Wu L."/>
            <person name="Ma J."/>
        </authorList>
    </citation>
    <scope>NUCLEOTIDE SEQUENCE [LARGE SCALE GENOMIC DNA]</scope>
    <source>
        <strain evidence="4">NBRC 111756</strain>
    </source>
</reference>
<name>A0ABW2A4I2_9GAMM</name>
<proteinExistence type="predicted"/>
<evidence type="ECO:0000313" key="3">
    <source>
        <dbReference type="EMBL" id="MFC6672353.1"/>
    </source>
</evidence>
<feature type="compositionally biased region" description="Basic and acidic residues" evidence="1">
    <location>
        <begin position="29"/>
        <end position="39"/>
    </location>
</feature>
<organism evidence="3 4">
    <name type="scientific">Marinobacterium aestuariivivens</name>
    <dbReference type="NCBI Taxonomy" id="1698799"/>
    <lineage>
        <taxon>Bacteria</taxon>
        <taxon>Pseudomonadati</taxon>
        <taxon>Pseudomonadota</taxon>
        <taxon>Gammaproteobacteria</taxon>
        <taxon>Oceanospirillales</taxon>
        <taxon>Oceanospirillaceae</taxon>
        <taxon>Marinobacterium</taxon>
    </lineage>
</organism>
<evidence type="ECO:0000313" key="4">
    <source>
        <dbReference type="Proteomes" id="UP001596422"/>
    </source>
</evidence>
<dbReference type="Gene3D" id="1.10.132.90">
    <property type="match status" value="1"/>
</dbReference>
<dbReference type="Pfam" id="PF18433">
    <property type="entry name" value="DUF5610"/>
    <property type="match status" value="1"/>
</dbReference>
<dbReference type="InterPro" id="IPR041651">
    <property type="entry name" value="DUF5610"/>
</dbReference>
<feature type="region of interest" description="Disordered" evidence="1">
    <location>
        <begin position="1"/>
        <end position="46"/>
    </location>
</feature>
<sequence>MEIKPNFGQQVSQLARSDQRPAGGIGKEVSAEARSDKDFGTSSRDQQNRAILDASLQVSISSGNRSMELLYRAAIDRINEVLTGKLGGEALQTSLDQGLDVSPEATAGRIVSLTTAFLPQYLEQHPELAEDEGRARFTELIRGGIQQGFDEARELLDGLGVLQGDIADNIDRTWELVQQGLDAFMNPETGTGEAPA</sequence>
<dbReference type="EMBL" id="JBHSWE010000001">
    <property type="protein sequence ID" value="MFC6672353.1"/>
    <property type="molecule type" value="Genomic_DNA"/>
</dbReference>
<dbReference type="Proteomes" id="UP001596422">
    <property type="component" value="Unassembled WGS sequence"/>
</dbReference>
<accession>A0ABW2A4I2</accession>
<keyword evidence="4" id="KW-1185">Reference proteome</keyword>